<dbReference type="InterPro" id="IPR018289">
    <property type="entry name" value="MULE_transposase_dom"/>
</dbReference>
<gene>
    <name evidence="2" type="ORF">RhiirA5_433850</name>
</gene>
<protein>
    <recommendedName>
        <fullName evidence="1">MULE transposase domain-containing protein</fullName>
    </recommendedName>
</protein>
<dbReference type="AlphaFoldDB" id="A0A2N0NR36"/>
<evidence type="ECO:0000259" key="1">
    <source>
        <dbReference type="Pfam" id="PF10551"/>
    </source>
</evidence>
<feature type="non-terminal residue" evidence="2">
    <location>
        <position position="1"/>
    </location>
</feature>
<dbReference type="PANTHER" id="PTHR47160:SF10">
    <property type="entry name" value="MULE TRANSPOSASE DOMAIN-CONTAINING PROTEIN"/>
    <property type="match status" value="1"/>
</dbReference>
<reference evidence="2 3" key="1">
    <citation type="submission" date="2016-04" db="EMBL/GenBank/DDBJ databases">
        <title>Genome analyses suggest a sexual origin of heterokaryosis in a supposedly ancient asexual fungus.</title>
        <authorList>
            <person name="Ropars J."/>
            <person name="Sedzielewska K."/>
            <person name="Noel J."/>
            <person name="Charron P."/>
            <person name="Farinelli L."/>
            <person name="Marton T."/>
            <person name="Kruger M."/>
            <person name="Pelin A."/>
            <person name="Brachmann A."/>
            <person name="Corradi N."/>
        </authorList>
    </citation>
    <scope>NUCLEOTIDE SEQUENCE [LARGE SCALE GENOMIC DNA]</scope>
    <source>
        <strain evidence="2 3">A5</strain>
    </source>
</reference>
<name>A0A2N0NR36_9GLOM</name>
<dbReference type="Pfam" id="PF10551">
    <property type="entry name" value="MULE"/>
    <property type="match status" value="1"/>
</dbReference>
<proteinExistence type="predicted"/>
<evidence type="ECO:0000313" key="2">
    <source>
        <dbReference type="EMBL" id="PKB97029.1"/>
    </source>
</evidence>
<dbReference type="Proteomes" id="UP000232722">
    <property type="component" value="Unassembled WGS sequence"/>
</dbReference>
<dbReference type="EMBL" id="LLXJ01003474">
    <property type="protein sequence ID" value="PKB97029.1"/>
    <property type="molecule type" value="Genomic_DNA"/>
</dbReference>
<dbReference type="PANTHER" id="PTHR47160">
    <property type="entry name" value="PUTATIVE-RELATED"/>
    <property type="match status" value="1"/>
</dbReference>
<organism evidence="2 3">
    <name type="scientific">Rhizophagus irregularis</name>
    <dbReference type="NCBI Taxonomy" id="588596"/>
    <lineage>
        <taxon>Eukaryota</taxon>
        <taxon>Fungi</taxon>
        <taxon>Fungi incertae sedis</taxon>
        <taxon>Mucoromycota</taxon>
        <taxon>Glomeromycotina</taxon>
        <taxon>Glomeromycetes</taxon>
        <taxon>Glomerales</taxon>
        <taxon>Glomeraceae</taxon>
        <taxon>Rhizophagus</taxon>
    </lineage>
</organism>
<evidence type="ECO:0000313" key="3">
    <source>
        <dbReference type="Proteomes" id="UP000232722"/>
    </source>
</evidence>
<dbReference type="VEuPathDB" id="FungiDB:RhiirA1_353278"/>
<comment type="caution">
    <text evidence="2">The sequence shown here is derived from an EMBL/GenBank/DDBJ whole genome shotgun (WGS) entry which is preliminary data.</text>
</comment>
<feature type="domain" description="MULE transposase" evidence="1">
    <location>
        <begin position="115"/>
        <end position="216"/>
    </location>
</feature>
<accession>A0A2N0NR36</accession>
<reference evidence="2 3" key="2">
    <citation type="submission" date="2017-09" db="EMBL/GenBank/DDBJ databases">
        <title>Extensive intraspecific genome diversity in a model arbuscular mycorrhizal fungus.</title>
        <authorList>
            <person name="Chen E.C."/>
            <person name="Morin E."/>
            <person name="Beaudet D."/>
            <person name="Noel J."/>
            <person name="Ndikumana S."/>
            <person name="Charron P."/>
            <person name="St-Onge C."/>
            <person name="Giorgi J."/>
            <person name="Grigoriev I.V."/>
            <person name="Roux C."/>
            <person name="Martin F.M."/>
            <person name="Corradi N."/>
        </authorList>
    </citation>
    <scope>NUCLEOTIDE SEQUENCE [LARGE SCALE GENOMIC DNA]</scope>
    <source>
        <strain evidence="2 3">A5</strain>
    </source>
</reference>
<sequence>SDAGVAKLTAQIKRQASETRDKPAKIIQDNIISIPEEIHPYIPSPNALRRTISRVRKSEMPPQPQNITEINIPESLCHTLHGNIFLVKDYMVGQERILLFTTRENIQHLANALFWIMDGTFKTVPTIFHQMYTIHAPVGAEDNSRILPLVYALMTRKSEVLYRWLFENLIEFAEDNDIELKPQSIITDFELAAINVSRSKFPDTNNKGCFFHLCQNGWRQIQRCGLAIQYRNDEHFSIMHRKWEVLVGESHVGLFTIINEIQREQQQVELQIECIIRGEQRKKQKKVWIERENRIMSIINERSNRSLMEFLRGIAHNLSF</sequence>